<protein>
    <recommendedName>
        <fullName evidence="1">Aspartyl/glutamyl-tRNA(Asn/Gln) amidotransferase subunit C</fullName>
        <shortName evidence="1">Asp/Glu-ADT subunit C</shortName>
        <ecNumber evidence="1">6.3.5.-</ecNumber>
    </recommendedName>
</protein>
<evidence type="ECO:0000256" key="1">
    <source>
        <dbReference type="HAMAP-Rule" id="MF_00122"/>
    </source>
</evidence>
<comment type="catalytic activity">
    <reaction evidence="1">
        <text>L-aspartyl-tRNA(Asn) + L-glutamine + ATP + H2O = L-asparaginyl-tRNA(Asn) + L-glutamate + ADP + phosphate + 2 H(+)</text>
        <dbReference type="Rhea" id="RHEA:14513"/>
        <dbReference type="Rhea" id="RHEA-COMP:9674"/>
        <dbReference type="Rhea" id="RHEA-COMP:9677"/>
        <dbReference type="ChEBI" id="CHEBI:15377"/>
        <dbReference type="ChEBI" id="CHEBI:15378"/>
        <dbReference type="ChEBI" id="CHEBI:29985"/>
        <dbReference type="ChEBI" id="CHEBI:30616"/>
        <dbReference type="ChEBI" id="CHEBI:43474"/>
        <dbReference type="ChEBI" id="CHEBI:58359"/>
        <dbReference type="ChEBI" id="CHEBI:78515"/>
        <dbReference type="ChEBI" id="CHEBI:78516"/>
        <dbReference type="ChEBI" id="CHEBI:456216"/>
    </reaction>
</comment>
<comment type="caution">
    <text evidence="2">The sequence shown here is derived from an EMBL/GenBank/DDBJ whole genome shotgun (WGS) entry which is preliminary data.</text>
</comment>
<dbReference type="InterPro" id="IPR036113">
    <property type="entry name" value="Asp/Glu-ADT_sf_sub_c"/>
</dbReference>
<keyword evidence="1" id="KW-0067">ATP-binding</keyword>
<organism evidence="2 3">
    <name type="scientific">Candidatus Collierbacteria bacterium RIFOXYA2_FULL_46_10</name>
    <dbReference type="NCBI Taxonomy" id="1817726"/>
    <lineage>
        <taxon>Bacteria</taxon>
        <taxon>Candidatus Collieribacteriota</taxon>
    </lineage>
</organism>
<dbReference type="AlphaFoldDB" id="A0A1F5F717"/>
<dbReference type="GO" id="GO:0006450">
    <property type="term" value="P:regulation of translational fidelity"/>
    <property type="evidence" value="ECO:0007669"/>
    <property type="project" value="InterPro"/>
</dbReference>
<comment type="similarity">
    <text evidence="1">Belongs to the GatC family.</text>
</comment>
<reference evidence="2 3" key="1">
    <citation type="journal article" date="2016" name="Nat. Commun.">
        <title>Thousands of microbial genomes shed light on interconnected biogeochemical processes in an aquifer system.</title>
        <authorList>
            <person name="Anantharaman K."/>
            <person name="Brown C.T."/>
            <person name="Hug L.A."/>
            <person name="Sharon I."/>
            <person name="Castelle C.J."/>
            <person name="Probst A.J."/>
            <person name="Thomas B.C."/>
            <person name="Singh A."/>
            <person name="Wilkins M.J."/>
            <person name="Karaoz U."/>
            <person name="Brodie E.L."/>
            <person name="Williams K.H."/>
            <person name="Hubbard S.S."/>
            <person name="Banfield J.F."/>
        </authorList>
    </citation>
    <scope>NUCLEOTIDE SEQUENCE [LARGE SCALE GENOMIC DNA]</scope>
</reference>
<dbReference type="Proteomes" id="UP000176191">
    <property type="component" value="Unassembled WGS sequence"/>
</dbReference>
<comment type="function">
    <text evidence="1">Allows the formation of correctly charged Asn-tRNA(Asn) or Gln-tRNA(Gln) through the transamidation of misacylated Asp-tRNA(Asn) or Glu-tRNA(Gln) in organisms which lack either or both of asparaginyl-tRNA or glutaminyl-tRNA synthetases. The reaction takes place in the presence of glutamine and ATP through an activated phospho-Asp-tRNA(Asn) or phospho-Glu-tRNA(Gln).</text>
</comment>
<dbReference type="GO" id="GO:0005524">
    <property type="term" value="F:ATP binding"/>
    <property type="evidence" value="ECO:0007669"/>
    <property type="project" value="UniProtKB-KW"/>
</dbReference>
<keyword evidence="1" id="KW-0547">Nucleotide-binding</keyword>
<sequence length="100" mass="11282">MITTDQVKHLAKLAALPLSDDRLKKLVGQIETTFEYVQTLEKTDTTTLDETNQVTGLTNVMREDIIDDSRTFTQEQALQNAKHSHNGYFVVPAIFVAEDN</sequence>
<accession>A0A1F5F717</accession>
<dbReference type="SUPFAM" id="SSF141000">
    <property type="entry name" value="Glu-tRNAGln amidotransferase C subunit"/>
    <property type="match status" value="1"/>
</dbReference>
<dbReference type="InterPro" id="IPR003837">
    <property type="entry name" value="GatC"/>
</dbReference>
<dbReference type="PANTHER" id="PTHR15004">
    <property type="entry name" value="GLUTAMYL-TRNA(GLN) AMIDOTRANSFERASE SUBUNIT C, MITOCHONDRIAL"/>
    <property type="match status" value="1"/>
</dbReference>
<dbReference type="HAMAP" id="MF_00122">
    <property type="entry name" value="GatC"/>
    <property type="match status" value="1"/>
</dbReference>
<dbReference type="EC" id="6.3.5.-" evidence="1"/>
<dbReference type="Gene3D" id="1.10.20.60">
    <property type="entry name" value="Glu-tRNAGln amidotransferase C subunit, N-terminal domain"/>
    <property type="match status" value="1"/>
</dbReference>
<comment type="subunit">
    <text evidence="1">Heterotrimer of A, B and C subunits.</text>
</comment>
<dbReference type="Pfam" id="PF02686">
    <property type="entry name" value="GatC"/>
    <property type="match status" value="1"/>
</dbReference>
<name>A0A1F5F717_9BACT</name>
<evidence type="ECO:0000313" key="3">
    <source>
        <dbReference type="Proteomes" id="UP000176191"/>
    </source>
</evidence>
<dbReference type="GO" id="GO:0006412">
    <property type="term" value="P:translation"/>
    <property type="evidence" value="ECO:0007669"/>
    <property type="project" value="UniProtKB-UniRule"/>
</dbReference>
<dbReference type="GO" id="GO:0050566">
    <property type="term" value="F:asparaginyl-tRNA synthase (glutamine-hydrolyzing) activity"/>
    <property type="evidence" value="ECO:0007669"/>
    <property type="project" value="RHEA"/>
</dbReference>
<dbReference type="GO" id="GO:0070681">
    <property type="term" value="P:glutaminyl-tRNAGln biosynthesis via transamidation"/>
    <property type="evidence" value="ECO:0007669"/>
    <property type="project" value="TreeGrafter"/>
</dbReference>
<gene>
    <name evidence="1" type="primary">gatC</name>
    <name evidence="2" type="ORF">A2228_00880</name>
</gene>
<comment type="catalytic activity">
    <reaction evidence="1">
        <text>L-glutamyl-tRNA(Gln) + L-glutamine + ATP + H2O = L-glutaminyl-tRNA(Gln) + L-glutamate + ADP + phosphate + H(+)</text>
        <dbReference type="Rhea" id="RHEA:17521"/>
        <dbReference type="Rhea" id="RHEA-COMP:9681"/>
        <dbReference type="Rhea" id="RHEA-COMP:9684"/>
        <dbReference type="ChEBI" id="CHEBI:15377"/>
        <dbReference type="ChEBI" id="CHEBI:15378"/>
        <dbReference type="ChEBI" id="CHEBI:29985"/>
        <dbReference type="ChEBI" id="CHEBI:30616"/>
        <dbReference type="ChEBI" id="CHEBI:43474"/>
        <dbReference type="ChEBI" id="CHEBI:58359"/>
        <dbReference type="ChEBI" id="CHEBI:78520"/>
        <dbReference type="ChEBI" id="CHEBI:78521"/>
        <dbReference type="ChEBI" id="CHEBI:456216"/>
    </reaction>
</comment>
<dbReference type="GO" id="GO:0050567">
    <property type="term" value="F:glutaminyl-tRNA synthase (glutamine-hydrolyzing) activity"/>
    <property type="evidence" value="ECO:0007669"/>
    <property type="project" value="UniProtKB-UniRule"/>
</dbReference>
<keyword evidence="1" id="KW-0436">Ligase</keyword>
<dbReference type="NCBIfam" id="TIGR00135">
    <property type="entry name" value="gatC"/>
    <property type="match status" value="1"/>
</dbReference>
<dbReference type="PANTHER" id="PTHR15004:SF0">
    <property type="entry name" value="GLUTAMYL-TRNA(GLN) AMIDOTRANSFERASE SUBUNIT C, MITOCHONDRIAL"/>
    <property type="match status" value="1"/>
</dbReference>
<keyword evidence="1" id="KW-0648">Protein biosynthesis</keyword>
<proteinExistence type="inferred from homology"/>
<evidence type="ECO:0000313" key="2">
    <source>
        <dbReference type="EMBL" id="OGD75428.1"/>
    </source>
</evidence>
<dbReference type="EMBL" id="MFAK01000005">
    <property type="protein sequence ID" value="OGD75428.1"/>
    <property type="molecule type" value="Genomic_DNA"/>
</dbReference>